<dbReference type="SUPFAM" id="SSF46894">
    <property type="entry name" value="C-terminal effector domain of the bipartite response regulators"/>
    <property type="match status" value="1"/>
</dbReference>
<dbReference type="PROSITE" id="PS51755">
    <property type="entry name" value="OMPR_PHOB"/>
    <property type="match status" value="1"/>
</dbReference>
<dbReference type="RefSeq" id="WP_245887320.1">
    <property type="nucleotide sequence ID" value="NZ_PVTF01000015.1"/>
</dbReference>
<comment type="caution">
    <text evidence="7">The sequence shown here is derived from an EMBL/GenBank/DDBJ whole genome shotgun (WGS) entry which is preliminary data.</text>
</comment>
<dbReference type="Proteomes" id="UP000239494">
    <property type="component" value="Unassembled WGS sequence"/>
</dbReference>
<evidence type="ECO:0000256" key="5">
    <source>
        <dbReference type="PROSITE-ProRule" id="PRU01091"/>
    </source>
</evidence>
<evidence type="ECO:0000259" key="6">
    <source>
        <dbReference type="PROSITE" id="PS51755"/>
    </source>
</evidence>
<dbReference type="EMBL" id="PVTF01000015">
    <property type="protein sequence ID" value="PRY34891.1"/>
    <property type="molecule type" value="Genomic_DNA"/>
</dbReference>
<feature type="domain" description="OmpR/PhoB-type" evidence="6">
    <location>
        <begin position="1"/>
        <end position="76"/>
    </location>
</feature>
<dbReference type="GO" id="GO:0003677">
    <property type="term" value="F:DNA binding"/>
    <property type="evidence" value="ECO:0007669"/>
    <property type="project" value="UniProtKB-UniRule"/>
</dbReference>
<protein>
    <submittedName>
        <fullName evidence="7">DNA-binding SARP family transcriptional activator</fullName>
    </submittedName>
</protein>
<evidence type="ECO:0000256" key="3">
    <source>
        <dbReference type="ARBA" id="ARBA00023125"/>
    </source>
</evidence>
<keyword evidence="2" id="KW-0805">Transcription regulation</keyword>
<name>A0A2T0SNA1_9PSEU</name>
<keyword evidence="4" id="KW-0804">Transcription</keyword>
<dbReference type="InterPro" id="IPR051677">
    <property type="entry name" value="AfsR-DnrI-RedD_regulator"/>
</dbReference>
<organism evidence="7 8">
    <name type="scientific">Umezawaea tangerina</name>
    <dbReference type="NCBI Taxonomy" id="84725"/>
    <lineage>
        <taxon>Bacteria</taxon>
        <taxon>Bacillati</taxon>
        <taxon>Actinomycetota</taxon>
        <taxon>Actinomycetes</taxon>
        <taxon>Pseudonocardiales</taxon>
        <taxon>Pseudonocardiaceae</taxon>
        <taxon>Umezawaea</taxon>
    </lineage>
</organism>
<dbReference type="SMART" id="SM01043">
    <property type="entry name" value="BTAD"/>
    <property type="match status" value="1"/>
</dbReference>
<dbReference type="InterPro" id="IPR016032">
    <property type="entry name" value="Sig_transdc_resp-reg_C-effctor"/>
</dbReference>
<dbReference type="InterPro" id="IPR011990">
    <property type="entry name" value="TPR-like_helical_dom_sf"/>
</dbReference>
<dbReference type="Gene3D" id="1.25.40.10">
    <property type="entry name" value="Tetratricopeptide repeat domain"/>
    <property type="match status" value="1"/>
</dbReference>
<comment type="similarity">
    <text evidence="1">Belongs to the AfsR/DnrI/RedD regulatory family.</text>
</comment>
<evidence type="ECO:0000256" key="4">
    <source>
        <dbReference type="ARBA" id="ARBA00023163"/>
    </source>
</evidence>
<dbReference type="AlphaFoldDB" id="A0A2T0SNA1"/>
<keyword evidence="8" id="KW-1185">Reference proteome</keyword>
<evidence type="ECO:0000313" key="8">
    <source>
        <dbReference type="Proteomes" id="UP000239494"/>
    </source>
</evidence>
<feature type="DNA-binding region" description="OmpR/PhoB-type" evidence="5">
    <location>
        <begin position="1"/>
        <end position="76"/>
    </location>
</feature>
<dbReference type="GO" id="GO:0000160">
    <property type="term" value="P:phosphorelay signal transduction system"/>
    <property type="evidence" value="ECO:0007669"/>
    <property type="project" value="InterPro"/>
</dbReference>
<dbReference type="SUPFAM" id="SSF48452">
    <property type="entry name" value="TPR-like"/>
    <property type="match status" value="1"/>
</dbReference>
<dbReference type="InterPro" id="IPR001867">
    <property type="entry name" value="OmpR/PhoB-type_DNA-bd"/>
</dbReference>
<evidence type="ECO:0000256" key="2">
    <source>
        <dbReference type="ARBA" id="ARBA00023015"/>
    </source>
</evidence>
<dbReference type="SMART" id="SM00862">
    <property type="entry name" value="Trans_reg_C"/>
    <property type="match status" value="1"/>
</dbReference>
<dbReference type="Gene3D" id="1.10.10.10">
    <property type="entry name" value="Winged helix-like DNA-binding domain superfamily/Winged helix DNA-binding domain"/>
    <property type="match status" value="1"/>
</dbReference>
<dbReference type="InterPro" id="IPR005158">
    <property type="entry name" value="BTAD"/>
</dbReference>
<evidence type="ECO:0000256" key="1">
    <source>
        <dbReference type="ARBA" id="ARBA00005820"/>
    </source>
</evidence>
<dbReference type="PANTHER" id="PTHR35807">
    <property type="entry name" value="TRANSCRIPTIONAL REGULATOR REDD-RELATED"/>
    <property type="match status" value="1"/>
</dbReference>
<evidence type="ECO:0000313" key="7">
    <source>
        <dbReference type="EMBL" id="PRY34891.1"/>
    </source>
</evidence>
<accession>A0A2T0SNA1</accession>
<keyword evidence="3 5" id="KW-0238">DNA-binding</keyword>
<dbReference type="GO" id="GO:0006355">
    <property type="term" value="P:regulation of DNA-templated transcription"/>
    <property type="evidence" value="ECO:0007669"/>
    <property type="project" value="InterPro"/>
</dbReference>
<dbReference type="InterPro" id="IPR036388">
    <property type="entry name" value="WH-like_DNA-bd_sf"/>
</dbReference>
<dbReference type="Pfam" id="PF00486">
    <property type="entry name" value="Trans_reg_C"/>
    <property type="match status" value="1"/>
</dbReference>
<dbReference type="PANTHER" id="PTHR35807:SF1">
    <property type="entry name" value="TRANSCRIPTIONAL REGULATOR REDD"/>
    <property type="match status" value="1"/>
</dbReference>
<dbReference type="CDD" id="cd15831">
    <property type="entry name" value="BTAD"/>
    <property type="match status" value="1"/>
</dbReference>
<sequence>MISAPKIELLLATLLIRAGHVVGFNQLIAELWGENPPRRADAALHVYVSQLRKLLRGDHDRPSPLVTRAPGYLLHVDEERDITRFQRRLATGRALHRHGRHAEADAELTAALDLWHGPALGDVQGNGPVIRGFAASAEEARLECLELRIDTRLAMGGHRMVVGDLYGLISEYPLRETFYRQLMLALYQTDLQADALRVFRTARTVLDEELGVSPCRSLRDLHQAILRGDRNPPVLTARAS</sequence>
<dbReference type="Pfam" id="PF03704">
    <property type="entry name" value="BTAD"/>
    <property type="match status" value="1"/>
</dbReference>
<reference evidence="7 8" key="1">
    <citation type="submission" date="2018-03" db="EMBL/GenBank/DDBJ databases">
        <title>Genomic Encyclopedia of Archaeal and Bacterial Type Strains, Phase II (KMG-II): from individual species to whole genera.</title>
        <authorList>
            <person name="Goeker M."/>
        </authorList>
    </citation>
    <scope>NUCLEOTIDE SEQUENCE [LARGE SCALE GENOMIC DNA]</scope>
    <source>
        <strain evidence="7 8">DSM 44720</strain>
    </source>
</reference>
<proteinExistence type="inferred from homology"/>
<gene>
    <name evidence="7" type="ORF">CLV43_115168</name>
</gene>